<evidence type="ECO:0000313" key="2">
    <source>
        <dbReference type="Proteomes" id="UP000192536"/>
    </source>
</evidence>
<reference evidence="1 2" key="1">
    <citation type="journal article" date="2017" name="Int. J. Syst. Evol. Microbiol.">
        <title>Rouxiella badensis sp. nov. and Rouxiella silvae sp. nov. isolated from peat bog soil in Germany and emendation of the genus description.</title>
        <authorList>
            <person name="Le Fleche-Mateos A."/>
            <person name="Kugler J.H."/>
            <person name="Hansen S.H."/>
            <person name="Syldatk C."/>
            <person name="Hausmann R."/>
            <person name="Lomprez F."/>
            <person name="Vandenbogaert M."/>
            <person name="Manuguerra J.C."/>
            <person name="Grimont P.A."/>
        </authorList>
    </citation>
    <scope>NUCLEOTIDE SEQUENCE [LARGE SCALE GENOMIC DNA]</scope>
    <source>
        <strain evidence="1 2">DSM 100043</strain>
    </source>
</reference>
<protein>
    <submittedName>
        <fullName evidence="1">Phage tail protein</fullName>
    </submittedName>
</protein>
<gene>
    <name evidence="1" type="ORF">BS640_19705</name>
</gene>
<accession>A0A1X0WAM5</accession>
<dbReference type="RefSeq" id="WP_084913192.1">
    <property type="nucleotide sequence ID" value="NZ_CAUQAZ010000028.1"/>
</dbReference>
<dbReference type="AlphaFoldDB" id="A0A1X0WAM5"/>
<dbReference type="SUPFAM" id="SSF160719">
    <property type="entry name" value="gpW/gp25-like"/>
    <property type="match status" value="1"/>
</dbReference>
<comment type="caution">
    <text evidence="1">The sequence shown here is derived from an EMBL/GenBank/DDBJ whole genome shotgun (WGS) entry which is preliminary data.</text>
</comment>
<sequence length="121" mass="13189">MKDIYHYIGGDLSTSPTGDLRPVESTERGKQRVLRRLMTNPGDYIFHPAYGAGLGQKVGESVNINEWKALILGQMLLEDAVAQDPTPTVTLTIIEQGVSVYVSYTDATTGTPATLSFDVTR</sequence>
<dbReference type="Gene3D" id="3.10.450.40">
    <property type="match status" value="1"/>
</dbReference>
<name>A0A1X0WAM5_9GAMM</name>
<organism evidence="1 2">
    <name type="scientific">Rouxiella badensis</name>
    <dbReference type="NCBI Taxonomy" id="1646377"/>
    <lineage>
        <taxon>Bacteria</taxon>
        <taxon>Pseudomonadati</taxon>
        <taxon>Pseudomonadota</taxon>
        <taxon>Gammaproteobacteria</taxon>
        <taxon>Enterobacterales</taxon>
        <taxon>Yersiniaceae</taxon>
        <taxon>Rouxiella</taxon>
    </lineage>
</organism>
<dbReference type="Proteomes" id="UP000192536">
    <property type="component" value="Unassembled WGS sequence"/>
</dbReference>
<dbReference type="EMBL" id="MRWE01000043">
    <property type="protein sequence ID" value="ORJ23765.1"/>
    <property type="molecule type" value="Genomic_DNA"/>
</dbReference>
<keyword evidence="2" id="KW-1185">Reference proteome</keyword>
<proteinExistence type="predicted"/>
<evidence type="ECO:0000313" key="1">
    <source>
        <dbReference type="EMBL" id="ORJ23765.1"/>
    </source>
</evidence>
<dbReference type="STRING" id="1646377.BS640_19705"/>